<dbReference type="Proteomes" id="UP000036185">
    <property type="component" value="Chromosome"/>
</dbReference>
<dbReference type="EMBL" id="CP011913">
    <property type="protein sequence ID" value="AKN77528.1"/>
    <property type="molecule type" value="Genomic_DNA"/>
</dbReference>
<evidence type="ECO:0000313" key="1">
    <source>
        <dbReference type="EMBL" id="AKN77528.1"/>
    </source>
</evidence>
<evidence type="ECO:0000313" key="2">
    <source>
        <dbReference type="Proteomes" id="UP000036185"/>
    </source>
</evidence>
<name>A0ABM5U230_CORUL</name>
<organism evidence="1 2">
    <name type="scientific">Corynebacterium ulcerans FRC58</name>
    <dbReference type="NCBI Taxonomy" id="1408268"/>
    <lineage>
        <taxon>Bacteria</taxon>
        <taxon>Bacillati</taxon>
        <taxon>Actinomycetota</taxon>
        <taxon>Actinomycetes</taxon>
        <taxon>Mycobacteriales</taxon>
        <taxon>Corynebacteriaceae</taxon>
        <taxon>Corynebacterium</taxon>
    </lineage>
</organism>
<gene>
    <name evidence="1" type="ORF">CulFRC58_1674</name>
</gene>
<reference evidence="1 2" key="1">
    <citation type="journal article" date="2014" name="Int. J. Syst. Evol. Microbiol.">
        <title>Draft Genome Sequence of Corynebacterium ulcerans FRC58, Isolated from the Bronchitic Aspiration of a Patient in France.</title>
        <authorList>
            <person name="Silva Ado S."/>
            <person name="Barauna R.A."/>
            <person name="de Sa P.C."/>
            <person name="das Gracas D.A."/>
            <person name="Carneiro A.R."/>
            <person name="Thouvenin M."/>
            <person name="Azevedo V."/>
            <person name="Badell E."/>
            <person name="Guiso N."/>
            <person name="da Silva A.L."/>
            <person name="Ramos R.T."/>
        </authorList>
    </citation>
    <scope>NUCLEOTIDE SEQUENCE [LARGE SCALE GENOMIC DNA]</scope>
    <source>
        <strain evidence="1 2">FRC58</strain>
    </source>
</reference>
<dbReference type="RefSeq" id="WP_029974424.1">
    <property type="nucleotide sequence ID" value="NZ_CP011913.1"/>
</dbReference>
<proteinExistence type="predicted"/>
<protein>
    <submittedName>
        <fullName evidence="1">Uncharacterized protein</fullName>
    </submittedName>
</protein>
<accession>A0ABM5U230</accession>
<sequence length="132" mass="13674">MSNPTFATGYLPREAGKPVTKFRLVKSVGGKIEHAGSDAIPFGAITESAAPQQEDAHNALYHGLPKRVRVHTSQVVVPLEVSGSGITIDSKVYAAEDGKVASTGTVGVGWAVAEPKNGLVKVSLFHPAGLTA</sequence>
<keyword evidence="2" id="KW-1185">Reference proteome</keyword>